<gene>
    <name evidence="1" type="ORF">ECRASSUSDP1_LOCUS20032</name>
</gene>
<proteinExistence type="predicted"/>
<accession>A0AAD2D2M6</accession>
<evidence type="ECO:0000313" key="2">
    <source>
        <dbReference type="Proteomes" id="UP001295684"/>
    </source>
</evidence>
<evidence type="ECO:0000313" key="1">
    <source>
        <dbReference type="EMBL" id="CAI2378634.1"/>
    </source>
</evidence>
<comment type="caution">
    <text evidence="1">The sequence shown here is derived from an EMBL/GenBank/DDBJ whole genome shotgun (WGS) entry which is preliminary data.</text>
</comment>
<name>A0AAD2D2M6_EUPCR</name>
<dbReference type="AlphaFoldDB" id="A0AAD2D2M6"/>
<organism evidence="1 2">
    <name type="scientific">Euplotes crassus</name>
    <dbReference type="NCBI Taxonomy" id="5936"/>
    <lineage>
        <taxon>Eukaryota</taxon>
        <taxon>Sar</taxon>
        <taxon>Alveolata</taxon>
        <taxon>Ciliophora</taxon>
        <taxon>Intramacronucleata</taxon>
        <taxon>Spirotrichea</taxon>
        <taxon>Hypotrichia</taxon>
        <taxon>Euplotida</taxon>
        <taxon>Euplotidae</taxon>
        <taxon>Moneuplotes</taxon>
    </lineage>
</organism>
<sequence>MERVVEIEKGLQAEEHLRDRIIRFGTLLANIVYDEYIYLKKLRLRYGIYNFQNSGGSPQISFKVRCTKLAKLKQEESLDVAVVIRRLPYKDFTTIFNNFNNAQLSRLSVGCHKLINTLSLHFVLNSFARNLPRVSQTISLVGFRITEKQLKRVLTSLLEVENLRFRECLLPLIQTPLKIQRQVLVRNINIAMCQDHNRLPLGPSNPTVESLVMLISNECFREGLKLFRLMTDKSSSGAEYYYSLAQKYDIGSTKLKVSFF</sequence>
<reference evidence="1" key="1">
    <citation type="submission" date="2023-07" db="EMBL/GenBank/DDBJ databases">
        <authorList>
            <consortium name="AG Swart"/>
            <person name="Singh M."/>
            <person name="Singh A."/>
            <person name="Seah K."/>
            <person name="Emmerich C."/>
        </authorList>
    </citation>
    <scope>NUCLEOTIDE SEQUENCE</scope>
    <source>
        <strain evidence="1">DP1</strain>
    </source>
</reference>
<keyword evidence="2" id="KW-1185">Reference proteome</keyword>
<protein>
    <submittedName>
        <fullName evidence="1">Uncharacterized protein</fullName>
    </submittedName>
</protein>
<dbReference type="EMBL" id="CAMPGE010020382">
    <property type="protein sequence ID" value="CAI2378634.1"/>
    <property type="molecule type" value="Genomic_DNA"/>
</dbReference>
<dbReference type="Proteomes" id="UP001295684">
    <property type="component" value="Unassembled WGS sequence"/>
</dbReference>